<accession>A0A4Q7PK75</accession>
<gene>
    <name evidence="1" type="ORF">EV209_1555</name>
</gene>
<dbReference type="EMBL" id="SGXF01000002">
    <property type="protein sequence ID" value="RZT01114.1"/>
    <property type="molecule type" value="Genomic_DNA"/>
</dbReference>
<sequence>MPFISLIIPAFNAQAYLRRCLDSAAAQSFRDMVGLLETSRSIRLGCKRSPGRKNLIVGENRTKEKMK</sequence>
<dbReference type="InterPro" id="IPR029044">
    <property type="entry name" value="Nucleotide-diphossugar_trans"/>
</dbReference>
<dbReference type="Proteomes" id="UP000292927">
    <property type="component" value="Unassembled WGS sequence"/>
</dbReference>
<dbReference type="CDD" id="cd00761">
    <property type="entry name" value="Glyco_tranf_GTA_type"/>
    <property type="match status" value="1"/>
</dbReference>
<evidence type="ECO:0000313" key="1">
    <source>
        <dbReference type="EMBL" id="RZT01114.1"/>
    </source>
</evidence>
<proteinExistence type="predicted"/>
<name>A0A4Q7PK75_9FIRM</name>
<organism evidence="1 2">
    <name type="scientific">Cuneatibacter caecimuris</name>
    <dbReference type="NCBI Taxonomy" id="1796618"/>
    <lineage>
        <taxon>Bacteria</taxon>
        <taxon>Bacillati</taxon>
        <taxon>Bacillota</taxon>
        <taxon>Clostridia</taxon>
        <taxon>Lachnospirales</taxon>
        <taxon>Lachnospiraceae</taxon>
        <taxon>Cuneatibacter</taxon>
    </lineage>
</organism>
<dbReference type="SUPFAM" id="SSF53448">
    <property type="entry name" value="Nucleotide-diphospho-sugar transferases"/>
    <property type="match status" value="1"/>
</dbReference>
<comment type="caution">
    <text evidence="1">The sequence shown here is derived from an EMBL/GenBank/DDBJ whole genome shotgun (WGS) entry which is preliminary data.</text>
</comment>
<protein>
    <recommendedName>
        <fullName evidence="3">Glycosyl transferase family 2</fullName>
    </recommendedName>
</protein>
<evidence type="ECO:0000313" key="2">
    <source>
        <dbReference type="Proteomes" id="UP000292927"/>
    </source>
</evidence>
<dbReference type="AlphaFoldDB" id="A0A4Q7PK75"/>
<reference evidence="1 2" key="1">
    <citation type="submission" date="2019-02" db="EMBL/GenBank/DDBJ databases">
        <title>Genomic Encyclopedia of Type Strains, Phase IV (KMG-IV): sequencing the most valuable type-strain genomes for metagenomic binning, comparative biology and taxonomic classification.</title>
        <authorList>
            <person name="Goeker M."/>
        </authorList>
    </citation>
    <scope>NUCLEOTIDE SEQUENCE [LARGE SCALE GENOMIC DNA]</scope>
    <source>
        <strain evidence="1 2">DSM 29486</strain>
    </source>
</reference>
<dbReference type="Gene3D" id="3.90.550.10">
    <property type="entry name" value="Spore Coat Polysaccharide Biosynthesis Protein SpsA, Chain A"/>
    <property type="match status" value="1"/>
</dbReference>
<evidence type="ECO:0008006" key="3">
    <source>
        <dbReference type="Google" id="ProtNLM"/>
    </source>
</evidence>
<keyword evidence="2" id="KW-1185">Reference proteome</keyword>